<evidence type="ECO:0000256" key="1">
    <source>
        <dbReference type="SAM" id="MobiDB-lite"/>
    </source>
</evidence>
<protein>
    <submittedName>
        <fullName evidence="2">Uncharacterized protein</fullName>
    </submittedName>
</protein>
<evidence type="ECO:0000313" key="2">
    <source>
        <dbReference type="EMBL" id="GEM11748.1"/>
    </source>
</evidence>
<dbReference type="EMBL" id="BJWK01000016">
    <property type="protein sequence ID" value="GEM11748.1"/>
    <property type="molecule type" value="Genomic_DNA"/>
</dbReference>
<comment type="caution">
    <text evidence="2">The sequence shown here is derived from an EMBL/GenBank/DDBJ whole genome shotgun (WGS) entry which is preliminary data.</text>
</comment>
<gene>
    <name evidence="2" type="ORF">Rt10032_c16g5765</name>
</gene>
<evidence type="ECO:0000313" key="3">
    <source>
        <dbReference type="Proteomes" id="UP000321518"/>
    </source>
</evidence>
<reference evidence="2 3" key="1">
    <citation type="submission" date="2019-07" db="EMBL/GenBank/DDBJ databases">
        <title>Rhodotorula toruloides NBRC10032 genome sequencing.</title>
        <authorList>
            <person name="Shida Y."/>
            <person name="Takaku H."/>
            <person name="Ogasawara W."/>
            <person name="Mori K."/>
        </authorList>
    </citation>
    <scope>NUCLEOTIDE SEQUENCE [LARGE SCALE GENOMIC DNA]</scope>
    <source>
        <strain evidence="2 3">NBRC10032</strain>
    </source>
</reference>
<proteinExistence type="predicted"/>
<dbReference type="OrthoDB" id="2520809at2759"/>
<organism evidence="2 3">
    <name type="scientific">Rhodotorula toruloides</name>
    <name type="common">Yeast</name>
    <name type="synonym">Rhodosporidium toruloides</name>
    <dbReference type="NCBI Taxonomy" id="5286"/>
    <lineage>
        <taxon>Eukaryota</taxon>
        <taxon>Fungi</taxon>
        <taxon>Dikarya</taxon>
        <taxon>Basidiomycota</taxon>
        <taxon>Pucciniomycotina</taxon>
        <taxon>Microbotryomycetes</taxon>
        <taxon>Sporidiobolales</taxon>
        <taxon>Sporidiobolaceae</taxon>
        <taxon>Rhodotorula</taxon>
    </lineage>
</organism>
<sequence length="125" mass="14357">MWPKVSQKRAGRLEQLDFRCKNGWICALTTQRFDKPNDEQPNGGDPSASDEELETPPCLLMVDELRTPLLDLLIPPTLAKDDREGSYRAVELDNYVDEFYENQDLHESEVQRLIPEMHQCQGGLP</sequence>
<dbReference type="Proteomes" id="UP000321518">
    <property type="component" value="Unassembled WGS sequence"/>
</dbReference>
<name>A0A511KMY7_RHOTO</name>
<feature type="region of interest" description="Disordered" evidence="1">
    <location>
        <begin position="31"/>
        <end position="54"/>
    </location>
</feature>
<dbReference type="AlphaFoldDB" id="A0A511KMY7"/>
<accession>A0A511KMY7</accession>